<reference evidence="2 3" key="1">
    <citation type="submission" date="2017-11" db="EMBL/GenBank/DDBJ databases">
        <title>Infants hospitalized years apart are colonized by the same room-sourced microbial strains.</title>
        <authorList>
            <person name="Brooks B."/>
            <person name="Olm M.R."/>
            <person name="Firek B.A."/>
            <person name="Baker R."/>
            <person name="Thomas B.C."/>
            <person name="Morowitz M.J."/>
            <person name="Banfield J.F."/>
        </authorList>
    </citation>
    <scope>NUCLEOTIDE SEQUENCE [LARGE SCALE GENOMIC DNA]</scope>
    <source>
        <strain evidence="2">S2_012_000_R3_87</strain>
    </source>
</reference>
<feature type="region of interest" description="Disordered" evidence="1">
    <location>
        <begin position="30"/>
        <end position="119"/>
    </location>
</feature>
<feature type="compositionally biased region" description="Low complexity" evidence="1">
    <location>
        <begin position="59"/>
        <end position="68"/>
    </location>
</feature>
<dbReference type="CDD" id="cd21904">
    <property type="entry name" value="TtfA-like"/>
    <property type="match status" value="1"/>
</dbReference>
<proteinExistence type="predicted"/>
<dbReference type="InterPro" id="IPR049726">
    <property type="entry name" value="TtfA-like_core"/>
</dbReference>
<name>A0A2W5CWW9_9CORY</name>
<accession>A0A2W5CWW9</accession>
<feature type="compositionally biased region" description="Acidic residues" evidence="1">
    <location>
        <begin position="103"/>
        <end position="119"/>
    </location>
</feature>
<feature type="compositionally biased region" description="Low complexity" evidence="1">
    <location>
        <begin position="383"/>
        <end position="407"/>
    </location>
</feature>
<feature type="region of interest" description="Disordered" evidence="1">
    <location>
        <begin position="498"/>
        <end position="530"/>
    </location>
</feature>
<evidence type="ECO:0000313" key="2">
    <source>
        <dbReference type="EMBL" id="PZO99415.1"/>
    </source>
</evidence>
<dbReference type="AlphaFoldDB" id="A0A2W5CWW9"/>
<evidence type="ECO:0000313" key="3">
    <source>
        <dbReference type="Proteomes" id="UP000249451"/>
    </source>
</evidence>
<protein>
    <submittedName>
        <fullName evidence="2">Uncharacterized protein</fullName>
    </submittedName>
</protein>
<dbReference type="Proteomes" id="UP000249451">
    <property type="component" value="Unassembled WGS sequence"/>
</dbReference>
<organism evidence="2 3">
    <name type="scientific">Corynebacterium urealyticum</name>
    <dbReference type="NCBI Taxonomy" id="43771"/>
    <lineage>
        <taxon>Bacteria</taxon>
        <taxon>Bacillati</taxon>
        <taxon>Actinomycetota</taxon>
        <taxon>Actinomycetes</taxon>
        <taxon>Mycobacteriales</taxon>
        <taxon>Corynebacteriaceae</taxon>
        <taxon>Corynebacterium</taxon>
    </lineage>
</organism>
<feature type="compositionally biased region" description="Basic and acidic residues" evidence="1">
    <location>
        <begin position="353"/>
        <end position="371"/>
    </location>
</feature>
<feature type="region of interest" description="Disordered" evidence="1">
    <location>
        <begin position="325"/>
        <end position="470"/>
    </location>
</feature>
<gene>
    <name evidence="2" type="ORF">DI609_08325</name>
</gene>
<dbReference type="EMBL" id="QFNY01000201">
    <property type="protein sequence ID" value="PZO99415.1"/>
    <property type="molecule type" value="Genomic_DNA"/>
</dbReference>
<comment type="caution">
    <text evidence="2">The sequence shown here is derived from an EMBL/GenBank/DDBJ whole genome shotgun (WGS) entry which is preliminary data.</text>
</comment>
<sequence>MSGSIVALLIGLILLVVAVWLLKHASSQGESGGAAAARQSVPPASSLPDADSTDDDGDANGAASTAGAVPWGADGSELADERADRAGEGAVADPAGEQAQPEDAPELPPEDAQAPEEGPDMVAAETAQGGLFASIRRRRRQWAAANGAEFTREDLDLPQEWPIAALHTVSVSPIRALAKDVVSGFWEGHEYHVADLGEGTLMAMRRAAASPVTVHYSREQGVTEGLRRSELLDQPPYAAYTSDVRALDRMLDVRVEDSLAALSQVASDVIWGGDWVVLSISRKLDFSIWLQILPELLSLAHAAMVLPPRTMSVVLELENADQTRALPGTSVSLTPAGAESSDRQQGEGASQDKPGRERNEGDEAPVGEKKPRPGYLRPVGQTPSAPVAEGEPAEAAASSSSDPTAEEVYAGQESDESSFSDRPHIERPANPVEFPRRFDRGREVNPGDDFNGPALEMDSENIPLIGEDPDHISASVGQRLQVIRADIERAPTIFSDELSATAAERRGQRRRSGRHRAPDARHALPSPIEPVEAEIELVEAEIVEPDDDEGTGSQER</sequence>
<evidence type="ECO:0000256" key="1">
    <source>
        <dbReference type="SAM" id="MobiDB-lite"/>
    </source>
</evidence>
<feature type="compositionally biased region" description="Basic and acidic residues" evidence="1">
    <location>
        <begin position="434"/>
        <end position="445"/>
    </location>
</feature>